<dbReference type="EMBL" id="JABEZZ010000013">
    <property type="protein sequence ID" value="MBA0602851.1"/>
    <property type="molecule type" value="Genomic_DNA"/>
</dbReference>
<dbReference type="PANTHER" id="PTHR47074:SF48">
    <property type="entry name" value="POLYNUCLEOTIDYL TRANSFERASE, RIBONUCLEASE H-LIKE SUPERFAMILY PROTEIN"/>
    <property type="match status" value="1"/>
</dbReference>
<evidence type="ECO:0000259" key="1">
    <source>
        <dbReference type="Pfam" id="PF13456"/>
    </source>
</evidence>
<dbReference type="InterPro" id="IPR012337">
    <property type="entry name" value="RNaseH-like_sf"/>
</dbReference>
<evidence type="ECO:0000313" key="2">
    <source>
        <dbReference type="EMBL" id="MBA0602851.1"/>
    </source>
</evidence>
<evidence type="ECO:0000313" key="3">
    <source>
        <dbReference type="Proteomes" id="UP000593578"/>
    </source>
</evidence>
<proteinExistence type="predicted"/>
<feature type="non-terminal residue" evidence="2">
    <location>
        <position position="138"/>
    </location>
</feature>
<organism evidence="2 3">
    <name type="scientific">Gossypium raimondii</name>
    <name type="common">Peruvian cotton</name>
    <name type="synonym">Gossypium klotzschianum subsp. raimondii</name>
    <dbReference type="NCBI Taxonomy" id="29730"/>
    <lineage>
        <taxon>Eukaryota</taxon>
        <taxon>Viridiplantae</taxon>
        <taxon>Streptophyta</taxon>
        <taxon>Embryophyta</taxon>
        <taxon>Tracheophyta</taxon>
        <taxon>Spermatophyta</taxon>
        <taxon>Magnoliopsida</taxon>
        <taxon>eudicotyledons</taxon>
        <taxon>Gunneridae</taxon>
        <taxon>Pentapetalae</taxon>
        <taxon>rosids</taxon>
        <taxon>malvids</taxon>
        <taxon>Malvales</taxon>
        <taxon>Malvaceae</taxon>
        <taxon>Malvoideae</taxon>
        <taxon>Gossypium</taxon>
    </lineage>
</organism>
<sequence length="138" mass="15376">MGKSCCIKPGFSHIQPSGETNAPKAGYGEVWKKPGRRVIKINFDATTNGRKMSFGLVARDHDGFALGGQASVLEKNVQAEWAELHALEESIRFARTKNWLKLEFEADCVSLVNPLNRPKADFSTIGHRIREILKLLDP</sequence>
<dbReference type="SUPFAM" id="SSF53098">
    <property type="entry name" value="Ribonuclease H-like"/>
    <property type="match status" value="1"/>
</dbReference>
<dbReference type="Proteomes" id="UP000593578">
    <property type="component" value="Unassembled WGS sequence"/>
</dbReference>
<dbReference type="InterPro" id="IPR052929">
    <property type="entry name" value="RNase_H-like_EbsB-rel"/>
</dbReference>
<dbReference type="GO" id="GO:0003676">
    <property type="term" value="F:nucleic acid binding"/>
    <property type="evidence" value="ECO:0007669"/>
    <property type="project" value="InterPro"/>
</dbReference>
<protein>
    <recommendedName>
        <fullName evidence="1">RNase H type-1 domain-containing protein</fullName>
    </recommendedName>
</protein>
<dbReference type="GO" id="GO:0004523">
    <property type="term" value="F:RNA-DNA hybrid ribonuclease activity"/>
    <property type="evidence" value="ECO:0007669"/>
    <property type="project" value="InterPro"/>
</dbReference>
<comment type="caution">
    <text evidence="2">The sequence shown here is derived from an EMBL/GenBank/DDBJ whole genome shotgun (WGS) entry which is preliminary data.</text>
</comment>
<accession>A0A7J8QMQ5</accession>
<dbReference type="AlphaFoldDB" id="A0A7J8QMQ5"/>
<dbReference type="CDD" id="cd06222">
    <property type="entry name" value="RNase_H_like"/>
    <property type="match status" value="1"/>
</dbReference>
<reference evidence="2 3" key="1">
    <citation type="journal article" date="2019" name="Genome Biol. Evol.">
        <title>Insights into the evolution of the New World diploid cottons (Gossypium, subgenus Houzingenia) based on genome sequencing.</title>
        <authorList>
            <person name="Grover C.E."/>
            <person name="Arick M.A. 2nd"/>
            <person name="Thrash A."/>
            <person name="Conover J.L."/>
            <person name="Sanders W.S."/>
            <person name="Peterson D.G."/>
            <person name="Frelichowski J.E."/>
            <person name="Scheffler J.A."/>
            <person name="Scheffler B.E."/>
            <person name="Wendel J.F."/>
        </authorList>
    </citation>
    <scope>NUCLEOTIDE SEQUENCE [LARGE SCALE GENOMIC DNA]</scope>
    <source>
        <strain evidence="2">8</strain>
        <tissue evidence="2">Leaf</tissue>
    </source>
</reference>
<dbReference type="InterPro" id="IPR044730">
    <property type="entry name" value="RNase_H-like_dom_plant"/>
</dbReference>
<dbReference type="InterPro" id="IPR002156">
    <property type="entry name" value="RNaseH_domain"/>
</dbReference>
<dbReference type="PANTHER" id="PTHR47074">
    <property type="entry name" value="BNAC02G40300D PROTEIN"/>
    <property type="match status" value="1"/>
</dbReference>
<feature type="domain" description="RNase H type-1" evidence="1">
    <location>
        <begin position="42"/>
        <end position="136"/>
    </location>
</feature>
<dbReference type="Gene3D" id="3.30.420.10">
    <property type="entry name" value="Ribonuclease H-like superfamily/Ribonuclease H"/>
    <property type="match status" value="1"/>
</dbReference>
<dbReference type="Pfam" id="PF13456">
    <property type="entry name" value="RVT_3"/>
    <property type="match status" value="1"/>
</dbReference>
<dbReference type="InterPro" id="IPR036397">
    <property type="entry name" value="RNaseH_sf"/>
</dbReference>
<gene>
    <name evidence="2" type="ORF">Gorai_003017</name>
</gene>
<name>A0A7J8QMQ5_GOSRA</name>